<keyword evidence="4 7" id="KW-1133">Transmembrane helix</keyword>
<keyword evidence="5 7" id="KW-0472">Membrane</keyword>
<evidence type="ECO:0000256" key="5">
    <source>
        <dbReference type="ARBA" id="ARBA00023136"/>
    </source>
</evidence>
<comment type="caution">
    <text evidence="8">The sequence shown here is derived from an EMBL/GenBank/DDBJ whole genome shotgun (WGS) entry which is preliminary data.</text>
</comment>
<feature type="transmembrane region" description="Helical" evidence="7">
    <location>
        <begin position="7"/>
        <end position="25"/>
    </location>
</feature>
<keyword evidence="3 7" id="KW-0812">Transmembrane</keyword>
<dbReference type="InterPro" id="IPR007156">
    <property type="entry name" value="MamQ_LemA"/>
</dbReference>
<proteinExistence type="inferred from homology"/>
<dbReference type="Proteomes" id="UP000294902">
    <property type="component" value="Unassembled WGS sequence"/>
</dbReference>
<reference evidence="8 9" key="1">
    <citation type="submission" date="2019-03" db="EMBL/GenBank/DDBJ databases">
        <title>Genomic Encyclopedia of Type Strains, Phase IV (KMG-IV): sequencing the most valuable type-strain genomes for metagenomic binning, comparative biology and taxonomic classification.</title>
        <authorList>
            <person name="Goeker M."/>
        </authorList>
    </citation>
    <scope>NUCLEOTIDE SEQUENCE [LARGE SCALE GENOMIC DNA]</scope>
    <source>
        <strain evidence="8 9">DSM 24629</strain>
    </source>
</reference>
<keyword evidence="6" id="KW-0175">Coiled coil</keyword>
<comment type="similarity">
    <text evidence="2">Belongs to the LemA family.</text>
</comment>
<organism evidence="8 9">
    <name type="scientific">Natranaerovirga pectinivora</name>
    <dbReference type="NCBI Taxonomy" id="682400"/>
    <lineage>
        <taxon>Bacteria</taxon>
        <taxon>Bacillati</taxon>
        <taxon>Bacillota</taxon>
        <taxon>Clostridia</taxon>
        <taxon>Lachnospirales</taxon>
        <taxon>Natranaerovirgaceae</taxon>
        <taxon>Natranaerovirga</taxon>
    </lineage>
</organism>
<evidence type="ECO:0000256" key="3">
    <source>
        <dbReference type="ARBA" id="ARBA00022692"/>
    </source>
</evidence>
<dbReference type="InterPro" id="IPR023353">
    <property type="entry name" value="LemA-like_dom_sf"/>
</dbReference>
<dbReference type="EMBL" id="SMAL01000008">
    <property type="protein sequence ID" value="TCT13873.1"/>
    <property type="molecule type" value="Genomic_DNA"/>
</dbReference>
<dbReference type="PANTHER" id="PTHR34478">
    <property type="entry name" value="PROTEIN LEMA"/>
    <property type="match status" value="1"/>
</dbReference>
<evidence type="ECO:0000313" key="8">
    <source>
        <dbReference type="EMBL" id="TCT13873.1"/>
    </source>
</evidence>
<evidence type="ECO:0000256" key="7">
    <source>
        <dbReference type="SAM" id="Phobius"/>
    </source>
</evidence>
<dbReference type="AlphaFoldDB" id="A0A4R3MMW0"/>
<accession>A0A4R3MMW0</accession>
<evidence type="ECO:0000256" key="6">
    <source>
        <dbReference type="SAM" id="Coils"/>
    </source>
</evidence>
<dbReference type="SUPFAM" id="SSF140478">
    <property type="entry name" value="LemA-like"/>
    <property type="match status" value="1"/>
</dbReference>
<evidence type="ECO:0000256" key="2">
    <source>
        <dbReference type="ARBA" id="ARBA00008854"/>
    </source>
</evidence>
<dbReference type="Gene3D" id="1.20.1440.20">
    <property type="entry name" value="LemA-like domain"/>
    <property type="match status" value="1"/>
</dbReference>
<sequence length="197" mass="21405">MKTGTKVLIGIGVIVLLLIMNIIGVNNGLVNRSENVRTAYSNIDTQLQRRNDLIPNLVATVQEYMAHEAGIYESITNARAQLAGATTIEETAEADAALTSAVNTALRGLLAISEDNPELKANTNFIQLQDELAGTENRIATARRDYNNAARENNQYGRRFPASLYISLFGFDFDTVDYFEASAGARTTPDVGGLFGN</sequence>
<dbReference type="OrthoDB" id="9804152at2"/>
<keyword evidence="9" id="KW-1185">Reference proteome</keyword>
<dbReference type="PANTHER" id="PTHR34478:SF2">
    <property type="entry name" value="MEMBRANE PROTEIN"/>
    <property type="match status" value="1"/>
</dbReference>
<dbReference type="Pfam" id="PF04011">
    <property type="entry name" value="LemA"/>
    <property type="match status" value="1"/>
</dbReference>
<gene>
    <name evidence="8" type="ORF">EDC18_108111</name>
</gene>
<protein>
    <submittedName>
        <fullName evidence="8">LemA protein</fullName>
    </submittedName>
</protein>
<evidence type="ECO:0000313" key="9">
    <source>
        <dbReference type="Proteomes" id="UP000294902"/>
    </source>
</evidence>
<name>A0A4R3MMW0_9FIRM</name>
<dbReference type="GO" id="GO:0016020">
    <property type="term" value="C:membrane"/>
    <property type="evidence" value="ECO:0007669"/>
    <property type="project" value="UniProtKB-SubCell"/>
</dbReference>
<evidence type="ECO:0000256" key="4">
    <source>
        <dbReference type="ARBA" id="ARBA00022989"/>
    </source>
</evidence>
<evidence type="ECO:0000256" key="1">
    <source>
        <dbReference type="ARBA" id="ARBA00004167"/>
    </source>
</evidence>
<feature type="coiled-coil region" evidence="6">
    <location>
        <begin position="125"/>
        <end position="159"/>
    </location>
</feature>
<dbReference type="RefSeq" id="WP_132253303.1">
    <property type="nucleotide sequence ID" value="NZ_SMAL01000008.1"/>
</dbReference>
<comment type="subcellular location">
    <subcellularLocation>
        <location evidence="1">Membrane</location>
        <topology evidence="1">Single-pass membrane protein</topology>
    </subcellularLocation>
</comment>